<protein>
    <recommendedName>
        <fullName evidence="3">DUF1684 domain-containing protein</fullName>
    </recommendedName>
</protein>
<reference evidence="1 2" key="1">
    <citation type="submission" date="2019-06" db="EMBL/GenBank/DDBJ databases">
        <title>Sequencing the genomes of 1000 actinobacteria strains.</title>
        <authorList>
            <person name="Klenk H.-P."/>
        </authorList>
    </citation>
    <scope>NUCLEOTIDE SEQUENCE [LARGE SCALE GENOMIC DNA]</scope>
    <source>
        <strain evidence="1 2">DSM 45301</strain>
    </source>
</reference>
<evidence type="ECO:0000313" key="1">
    <source>
        <dbReference type="EMBL" id="TQM11409.1"/>
    </source>
</evidence>
<comment type="caution">
    <text evidence="1">The sequence shown here is derived from an EMBL/GenBank/DDBJ whole genome shotgun (WGS) entry which is preliminary data.</text>
</comment>
<dbReference type="AlphaFoldDB" id="A0A543DQ21"/>
<name>A0A543DQ21_9PSEU</name>
<dbReference type="Pfam" id="PF07920">
    <property type="entry name" value="DUF1684"/>
    <property type="match status" value="1"/>
</dbReference>
<dbReference type="PANTHER" id="PTHR41913">
    <property type="entry name" value="DUF1684 DOMAIN-CONTAINING PROTEIN"/>
    <property type="match status" value="1"/>
</dbReference>
<evidence type="ECO:0008006" key="3">
    <source>
        <dbReference type="Google" id="ProtNLM"/>
    </source>
</evidence>
<gene>
    <name evidence="1" type="ORF">FB558_3970</name>
</gene>
<dbReference type="OrthoDB" id="5493262at2"/>
<sequence>MPTESTAAEYEAWRESRWEEIAGPQGKAGVVQLATISGSNQTVEGVPGHWNTNGSGGLAFTAAGADGVSLDGRPVDGTVALEVGSELKFPGERSGIISGGGGTHGLVVRAPAAAPLAGLREIAVYPVDPDYIVEAEYRRTPGRVVEVGRLTDPPSRQILPAPADLVFDLKGERYSLTVIESLPGQLLVVFTDATSGSETPEIGRWVVLPSAEEGTVRVDFNRVVLPLHAFSPAFPCPLAPEGNHLPVPVRAGERTPVYNASNGANDS</sequence>
<dbReference type="EMBL" id="VFPA01000002">
    <property type="protein sequence ID" value="TQM11409.1"/>
    <property type="molecule type" value="Genomic_DNA"/>
</dbReference>
<dbReference type="InterPro" id="IPR012467">
    <property type="entry name" value="DUF1684"/>
</dbReference>
<dbReference type="PANTHER" id="PTHR41913:SF1">
    <property type="entry name" value="DUF1684 DOMAIN-CONTAINING PROTEIN"/>
    <property type="match status" value="1"/>
</dbReference>
<proteinExistence type="predicted"/>
<evidence type="ECO:0000313" key="2">
    <source>
        <dbReference type="Proteomes" id="UP000315677"/>
    </source>
</evidence>
<accession>A0A543DQ21</accession>
<keyword evidence="2" id="KW-1185">Reference proteome</keyword>
<organism evidence="1 2">
    <name type="scientific">Pseudonocardia kunmingensis</name>
    <dbReference type="NCBI Taxonomy" id="630975"/>
    <lineage>
        <taxon>Bacteria</taxon>
        <taxon>Bacillati</taxon>
        <taxon>Actinomycetota</taxon>
        <taxon>Actinomycetes</taxon>
        <taxon>Pseudonocardiales</taxon>
        <taxon>Pseudonocardiaceae</taxon>
        <taxon>Pseudonocardia</taxon>
    </lineage>
</organism>
<dbReference type="Proteomes" id="UP000315677">
    <property type="component" value="Unassembled WGS sequence"/>
</dbReference>